<reference evidence="1" key="2">
    <citation type="journal article" date="2021" name="Genome Biol. Evol.">
        <title>Developing a high-quality reference genome for a parasitic bivalve with doubly uniparental inheritance (Bivalvia: Unionida).</title>
        <authorList>
            <person name="Smith C.H."/>
        </authorList>
    </citation>
    <scope>NUCLEOTIDE SEQUENCE</scope>
    <source>
        <strain evidence="1">CHS0354</strain>
        <tissue evidence="1">Mantle</tissue>
    </source>
</reference>
<sequence>MGSKINNLCHLFADIPKQNGFLTSYQEHDGKVSAEQEVDTLHEGHWGQIKGFHGIPSNSICSTLADHHLRF</sequence>
<evidence type="ECO:0000313" key="1">
    <source>
        <dbReference type="EMBL" id="KAK3605168.1"/>
    </source>
</evidence>
<gene>
    <name evidence="1" type="ORF">CHS0354_012973</name>
</gene>
<dbReference type="AlphaFoldDB" id="A0AAE0T8J6"/>
<name>A0AAE0T8J6_9BIVA</name>
<protein>
    <submittedName>
        <fullName evidence="1">Uncharacterized protein</fullName>
    </submittedName>
</protein>
<organism evidence="1 2">
    <name type="scientific">Potamilus streckersoni</name>
    <dbReference type="NCBI Taxonomy" id="2493646"/>
    <lineage>
        <taxon>Eukaryota</taxon>
        <taxon>Metazoa</taxon>
        <taxon>Spiralia</taxon>
        <taxon>Lophotrochozoa</taxon>
        <taxon>Mollusca</taxon>
        <taxon>Bivalvia</taxon>
        <taxon>Autobranchia</taxon>
        <taxon>Heteroconchia</taxon>
        <taxon>Palaeoheterodonta</taxon>
        <taxon>Unionida</taxon>
        <taxon>Unionoidea</taxon>
        <taxon>Unionidae</taxon>
        <taxon>Ambleminae</taxon>
        <taxon>Lampsilini</taxon>
        <taxon>Potamilus</taxon>
    </lineage>
</organism>
<proteinExistence type="predicted"/>
<comment type="caution">
    <text evidence="1">The sequence shown here is derived from an EMBL/GenBank/DDBJ whole genome shotgun (WGS) entry which is preliminary data.</text>
</comment>
<reference evidence="1" key="3">
    <citation type="submission" date="2023-05" db="EMBL/GenBank/DDBJ databases">
        <authorList>
            <person name="Smith C.H."/>
        </authorList>
    </citation>
    <scope>NUCLEOTIDE SEQUENCE</scope>
    <source>
        <strain evidence="1">CHS0354</strain>
        <tissue evidence="1">Mantle</tissue>
    </source>
</reference>
<keyword evidence="2" id="KW-1185">Reference proteome</keyword>
<accession>A0AAE0T8J6</accession>
<dbReference type="Proteomes" id="UP001195483">
    <property type="component" value="Unassembled WGS sequence"/>
</dbReference>
<dbReference type="EMBL" id="JAEAOA010000786">
    <property type="protein sequence ID" value="KAK3605168.1"/>
    <property type="molecule type" value="Genomic_DNA"/>
</dbReference>
<reference evidence="1" key="1">
    <citation type="journal article" date="2021" name="Genome Biol. Evol.">
        <title>A High-Quality Reference Genome for a Parasitic Bivalve with Doubly Uniparental Inheritance (Bivalvia: Unionida).</title>
        <authorList>
            <person name="Smith C.H."/>
        </authorList>
    </citation>
    <scope>NUCLEOTIDE SEQUENCE</scope>
    <source>
        <strain evidence="1">CHS0354</strain>
    </source>
</reference>
<evidence type="ECO:0000313" key="2">
    <source>
        <dbReference type="Proteomes" id="UP001195483"/>
    </source>
</evidence>